<comment type="caution">
    <text evidence="5">The sequence shown here is derived from an EMBL/GenBank/DDBJ whole genome shotgun (WGS) entry which is preliminary data.</text>
</comment>
<dbReference type="InterPro" id="IPR050894">
    <property type="entry name" value="EfeM/EfeO_iron_uptake"/>
</dbReference>
<dbReference type="InterPro" id="IPR038352">
    <property type="entry name" value="Imelysin_sf"/>
</dbReference>
<proteinExistence type="inferred from homology"/>
<evidence type="ECO:0000256" key="1">
    <source>
        <dbReference type="ARBA" id="ARBA00004196"/>
    </source>
</evidence>
<dbReference type="InterPro" id="IPR034981">
    <property type="entry name" value="Imelysin-like_EfeO/Algp7"/>
</dbReference>
<dbReference type="EMBL" id="JABBXF010000002">
    <property type="protein sequence ID" value="NVK76329.1"/>
    <property type="molecule type" value="Genomic_DNA"/>
</dbReference>
<evidence type="ECO:0000313" key="5">
    <source>
        <dbReference type="EMBL" id="NVK76329.1"/>
    </source>
</evidence>
<keyword evidence="6" id="KW-1185">Reference proteome</keyword>
<dbReference type="Gene3D" id="1.20.1420.20">
    <property type="entry name" value="M75 peptidase, HXXE motif"/>
    <property type="match status" value="1"/>
</dbReference>
<dbReference type="GO" id="GO:0030313">
    <property type="term" value="C:cell envelope"/>
    <property type="evidence" value="ECO:0007669"/>
    <property type="project" value="UniProtKB-SubCell"/>
</dbReference>
<sequence length="332" mass="35791">MQDFALHNISATAADVRLQDARTGAVFGEVEGLGPGTVRELRARLGPGAYAFVCLHEDADAVTGPTVRIGGAGAGGPAAVPVTRHDLVPPTLDYQRRTARQLDDLAARTDALGAAVAAGDRDAARAAWLSAHLAYARLGAAYGAFGAAGETVDRTTAGLPGGVHDPRFTGFHRVEYGLWHGESGPGLRRAARRLAADVRTLRTREDRTRMDPADLPRRAHEILEDAFRQELTGRTDYGSGTGLATVRADVDGTRAVLARLRPLLRSRYAGLPLLDRRLDRVQRTLDAQRRGGRWTPPLRLARADRERVDAELGDVLERLAEVAALCEPRRTA</sequence>
<dbReference type="AlphaFoldDB" id="A0A7Y7B027"/>
<dbReference type="InterPro" id="IPR018976">
    <property type="entry name" value="Imelysin-like"/>
</dbReference>
<comment type="similarity">
    <text evidence="2">Belongs to the EfeM/EfeO family.</text>
</comment>
<name>A0A7Y7B027_STRMO</name>
<dbReference type="Pfam" id="PF09375">
    <property type="entry name" value="Peptidase_M75"/>
    <property type="match status" value="1"/>
</dbReference>
<dbReference type="Proteomes" id="UP000587462">
    <property type="component" value="Unassembled WGS sequence"/>
</dbReference>
<comment type="subcellular location">
    <subcellularLocation>
        <location evidence="1">Cell envelope</location>
    </subcellularLocation>
</comment>
<evidence type="ECO:0000259" key="4">
    <source>
        <dbReference type="Pfam" id="PF09375"/>
    </source>
</evidence>
<keyword evidence="3" id="KW-0732">Signal</keyword>
<dbReference type="PANTHER" id="PTHR39192:SF1">
    <property type="entry name" value="IRON UPTAKE SYSTEM COMPONENT EFEO"/>
    <property type="match status" value="1"/>
</dbReference>
<organism evidence="5 6">
    <name type="scientific">Streptomyces morookaense</name>
    <name type="common">Streptoverticillium morookaense</name>
    <dbReference type="NCBI Taxonomy" id="1970"/>
    <lineage>
        <taxon>Bacteria</taxon>
        <taxon>Bacillati</taxon>
        <taxon>Actinomycetota</taxon>
        <taxon>Actinomycetes</taxon>
        <taxon>Kitasatosporales</taxon>
        <taxon>Streptomycetaceae</taxon>
        <taxon>Streptomyces</taxon>
    </lineage>
</organism>
<evidence type="ECO:0000256" key="3">
    <source>
        <dbReference type="ARBA" id="ARBA00022729"/>
    </source>
</evidence>
<keyword evidence="5" id="KW-0449">Lipoprotein</keyword>
<gene>
    <name evidence="5" type="ORF">HG542_01485</name>
</gene>
<reference evidence="5 6" key="1">
    <citation type="submission" date="2020-04" db="EMBL/GenBank/DDBJ databases">
        <title>Draft Genome Sequence of Streptomyces morookaense DSM 40503, an 8-azaguanine-producing strain.</title>
        <authorList>
            <person name="Qi J."/>
            <person name="Gao J.-M."/>
        </authorList>
    </citation>
    <scope>NUCLEOTIDE SEQUENCE [LARGE SCALE GENOMIC DNA]</scope>
    <source>
        <strain evidence="5 6">DSM 40503</strain>
    </source>
</reference>
<feature type="domain" description="Imelysin-like" evidence="4">
    <location>
        <begin position="99"/>
        <end position="288"/>
    </location>
</feature>
<dbReference type="CDD" id="cd14656">
    <property type="entry name" value="Imelysin-like_EfeO"/>
    <property type="match status" value="1"/>
</dbReference>
<evidence type="ECO:0000313" key="6">
    <source>
        <dbReference type="Proteomes" id="UP000587462"/>
    </source>
</evidence>
<evidence type="ECO:0000256" key="2">
    <source>
        <dbReference type="ARBA" id="ARBA00005989"/>
    </source>
</evidence>
<protein>
    <submittedName>
        <fullName evidence="5">EfeM/EfeO family lipoprotein</fullName>
    </submittedName>
</protein>
<dbReference type="PANTHER" id="PTHR39192">
    <property type="entry name" value="IRON UPTAKE SYSTEM COMPONENT EFEO"/>
    <property type="match status" value="1"/>
</dbReference>
<accession>A0A7Y7B027</accession>